<comment type="catalytic activity">
    <reaction evidence="7">
        <text>N-acetyl-alpha-D-glucosamine 1-phosphate + UTP + H(+) = UDP-N-acetyl-alpha-D-glucosamine + diphosphate</text>
        <dbReference type="Rhea" id="RHEA:13509"/>
        <dbReference type="ChEBI" id="CHEBI:15378"/>
        <dbReference type="ChEBI" id="CHEBI:33019"/>
        <dbReference type="ChEBI" id="CHEBI:46398"/>
        <dbReference type="ChEBI" id="CHEBI:57705"/>
        <dbReference type="ChEBI" id="CHEBI:57776"/>
        <dbReference type="EC" id="2.7.7.23"/>
    </reaction>
</comment>
<comment type="catalytic activity">
    <reaction evidence="6">
        <text>alpha-D-glucosamine 1-phosphate + acetyl-CoA = N-acetyl-alpha-D-glucosamine 1-phosphate + CoA + H(+)</text>
        <dbReference type="Rhea" id="RHEA:13725"/>
        <dbReference type="ChEBI" id="CHEBI:15378"/>
        <dbReference type="ChEBI" id="CHEBI:57287"/>
        <dbReference type="ChEBI" id="CHEBI:57288"/>
        <dbReference type="ChEBI" id="CHEBI:57776"/>
        <dbReference type="ChEBI" id="CHEBI:58516"/>
        <dbReference type="EC" id="2.3.1.157"/>
    </reaction>
</comment>
<organism evidence="10 11">
    <name type="scientific">Mageeibacillus indolicus</name>
    <dbReference type="NCBI Taxonomy" id="884684"/>
    <lineage>
        <taxon>Bacteria</taxon>
        <taxon>Bacillati</taxon>
        <taxon>Bacillota</taxon>
        <taxon>Clostridia</taxon>
        <taxon>Eubacteriales</taxon>
        <taxon>Oscillospiraceae</taxon>
        <taxon>Mageeibacillus</taxon>
    </lineage>
</organism>
<dbReference type="InterPro" id="IPR029044">
    <property type="entry name" value="Nucleotide-diphossugar_trans"/>
</dbReference>
<keyword evidence="3" id="KW-0808">Transferase</keyword>
<dbReference type="PANTHER" id="PTHR43584:SF3">
    <property type="entry name" value="BIFUNCTIONAL PROTEIN GLMU"/>
    <property type="match status" value="1"/>
</dbReference>
<dbReference type="GO" id="GO:0019134">
    <property type="term" value="F:glucosamine-1-phosphate N-acetyltransferase activity"/>
    <property type="evidence" value="ECO:0007669"/>
    <property type="project" value="UniProtKB-EC"/>
</dbReference>
<evidence type="ECO:0000256" key="8">
    <source>
        <dbReference type="ARBA" id="ARBA00049628"/>
    </source>
</evidence>
<comment type="function">
    <text evidence="8">Catalyzes the last two sequential reactions in the de novo biosynthetic pathway for UDP-N-acetylglucosamine (UDP-GlcNAc). The C-terminal domain catalyzes the transfer of acetyl group from acetyl coenzyme A to glucosamine-1-phosphate (GlcN-1-P) to produce N-acetylglucosamine-1-phosphate (GlcNAc-1-P), which is converted into UDP-GlcNAc by the transfer of uridine 5-monophosphate (from uridine 5-triphosphate), a reaction catalyzed by the N-terminal domain.</text>
</comment>
<dbReference type="GO" id="GO:0003977">
    <property type="term" value="F:UDP-N-acetylglucosamine diphosphorylase activity"/>
    <property type="evidence" value="ECO:0007669"/>
    <property type="project" value="UniProtKB-EC"/>
</dbReference>
<dbReference type="Proteomes" id="UP000236394">
    <property type="component" value="Unassembled WGS sequence"/>
</dbReference>
<reference evidence="11" key="1">
    <citation type="submission" date="2017-04" db="EMBL/GenBank/DDBJ databases">
        <authorList>
            <person name="Bumgarner R.E."/>
            <person name="Fredricks D.N."/>
            <person name="Srinivasan S."/>
        </authorList>
    </citation>
    <scope>NUCLEOTIDE SEQUENCE [LARGE SCALE GENOMIC DNA]</scope>
    <source>
        <strain evidence="11">KA00405</strain>
    </source>
</reference>
<dbReference type="AlphaFoldDB" id="A0A2J8B0R5"/>
<comment type="similarity">
    <text evidence="1">In the C-terminal section; belongs to the transferase hexapeptide repeat family.</text>
</comment>
<dbReference type="CDD" id="cd02540">
    <property type="entry name" value="GT2_GlmU_N_bac"/>
    <property type="match status" value="1"/>
</dbReference>
<evidence type="ECO:0000256" key="5">
    <source>
        <dbReference type="ARBA" id="ARBA00023315"/>
    </source>
</evidence>
<evidence type="ECO:0000256" key="6">
    <source>
        <dbReference type="ARBA" id="ARBA00048247"/>
    </source>
</evidence>
<proteinExistence type="inferred from homology"/>
<comment type="caution">
    <text evidence="10">The sequence shown here is derived from an EMBL/GenBank/DDBJ whole genome shotgun (WGS) entry which is preliminary data.</text>
</comment>
<dbReference type="RefSeq" id="WP_102892595.1">
    <property type="nucleotide sequence ID" value="NZ_NBZD01000003.1"/>
</dbReference>
<evidence type="ECO:0000256" key="4">
    <source>
        <dbReference type="ARBA" id="ARBA00022695"/>
    </source>
</evidence>
<dbReference type="Pfam" id="PF12804">
    <property type="entry name" value="NTP_transf_3"/>
    <property type="match status" value="1"/>
</dbReference>
<gene>
    <name evidence="10" type="ORF">B7R76_05800</name>
</gene>
<evidence type="ECO:0000256" key="3">
    <source>
        <dbReference type="ARBA" id="ARBA00022679"/>
    </source>
</evidence>
<name>A0A2J8B0R5_9FIRM</name>
<keyword evidence="4" id="KW-0548">Nucleotidyltransferase</keyword>
<protein>
    <recommendedName>
        <fullName evidence="9">MobA-like NTP transferase domain-containing protein</fullName>
    </recommendedName>
</protein>
<dbReference type="EMBL" id="NBZD01000003">
    <property type="protein sequence ID" value="PNH18357.1"/>
    <property type="molecule type" value="Genomic_DNA"/>
</dbReference>
<evidence type="ECO:0000256" key="2">
    <source>
        <dbReference type="ARBA" id="ARBA00007947"/>
    </source>
</evidence>
<dbReference type="Gene3D" id="3.90.550.10">
    <property type="entry name" value="Spore Coat Polysaccharide Biosynthesis Protein SpsA, Chain A"/>
    <property type="match status" value="1"/>
</dbReference>
<evidence type="ECO:0000313" key="10">
    <source>
        <dbReference type="EMBL" id="PNH18357.1"/>
    </source>
</evidence>
<evidence type="ECO:0000256" key="1">
    <source>
        <dbReference type="ARBA" id="ARBA00007707"/>
    </source>
</evidence>
<evidence type="ECO:0000256" key="7">
    <source>
        <dbReference type="ARBA" id="ARBA00048493"/>
    </source>
</evidence>
<dbReference type="InterPro" id="IPR025877">
    <property type="entry name" value="MobA-like_NTP_Trfase"/>
</dbReference>
<accession>A0A2J8B0R5</accession>
<sequence length="282" mass="31199">MKENTKANMKDNLSMDILTRSAENMSEKIPAKVRAVVLAAGQGKRLNSEAANLPKVLRRAAGHTLLEHVLRTLNFIDPSDTMLVVGYMWEKVCATVAPEYLHVIQTEQLGTGHAVAQARAWLEEVARKSPTAPILCCYGDMPLISHETYIGMIKHHIASAATCTILSYDTPLDLAYGRIIRNEDGEFCEVVEDRDCTPAQKAIHEYNAGVYVFAVQALLDGIASLKNNNSQNEYYLTDIPGFLRSRGDKIELYRSTGKYEGLGVNTQADLDLVSRILRGEQG</sequence>
<evidence type="ECO:0000313" key="11">
    <source>
        <dbReference type="Proteomes" id="UP000236394"/>
    </source>
</evidence>
<dbReference type="InterPro" id="IPR050065">
    <property type="entry name" value="GlmU-like"/>
</dbReference>
<feature type="domain" description="MobA-like NTP transferase" evidence="9">
    <location>
        <begin position="35"/>
        <end position="224"/>
    </location>
</feature>
<evidence type="ECO:0000259" key="9">
    <source>
        <dbReference type="Pfam" id="PF12804"/>
    </source>
</evidence>
<dbReference type="SUPFAM" id="SSF53448">
    <property type="entry name" value="Nucleotide-diphospho-sugar transferases"/>
    <property type="match status" value="1"/>
</dbReference>
<dbReference type="PANTHER" id="PTHR43584">
    <property type="entry name" value="NUCLEOTIDYL TRANSFERASE"/>
    <property type="match status" value="1"/>
</dbReference>
<keyword evidence="5" id="KW-0012">Acyltransferase</keyword>
<comment type="similarity">
    <text evidence="2">In the N-terminal section; belongs to the N-acetylglucosamine-1-phosphate uridyltransferase family.</text>
</comment>